<name>A0A067ZJ83_9CAUD</name>
<sequence length="300" mass="35104">MANKFRVPILSMRSYETGQYAILKDGNFQLHLHRANPGDVITYPRNASDIKECERLFPEFKFVPLWYKDNAYNTRKYFWSENEFVVDSLIAYYDCDFLITDITGYDGAFDVEFNFNITADPNKPRFYIDEFLKTDMLSVNRSLQTTVLNERQKEVLVNAGADGNKIIVTQKVIRPSIMQRLVGDLAPIHLDGIFHPFRISDPCYRFEQVVECAIQLGQPLYITDPNNSFDRNKYPEEALIRIFNPTKTEYYQILKGRPKIQYFENPEEVFHPGLGEFIYFNALISSPYNIPKYEDVVIEE</sequence>
<dbReference type="RefSeq" id="YP_009056632.1">
    <property type="nucleotide sequence ID" value="NC_024794.1"/>
</dbReference>
<accession>A0A067ZJ83</accession>
<keyword evidence="2" id="KW-1185">Reference proteome</keyword>
<organism evidence="1 2">
    <name type="scientific">Escherichia phage vB_EcoM_PhAPEC2</name>
    <dbReference type="NCBI Taxonomy" id="1391224"/>
    <lineage>
        <taxon>Viruses</taxon>
        <taxon>Duplodnaviria</taxon>
        <taxon>Heunggongvirae</taxon>
        <taxon>Uroviricota</taxon>
        <taxon>Caudoviricetes</taxon>
        <taxon>Pantevenvirales</taxon>
        <taxon>Straboviridae</taxon>
        <taxon>Tevenvirinae</taxon>
        <taxon>Mosigvirus</taxon>
        <taxon>Mosigvirus phapec2</taxon>
    </lineage>
</organism>
<proteinExistence type="predicted"/>
<evidence type="ECO:0000313" key="2">
    <source>
        <dbReference type="Proteomes" id="UP000027388"/>
    </source>
</evidence>
<dbReference type="EMBL" id="KF562341">
    <property type="protein sequence ID" value="AHV82749.1"/>
    <property type="molecule type" value="Genomic_DNA"/>
</dbReference>
<reference evidence="1 2" key="1">
    <citation type="journal article" date="2014" name="Vet. Microbiol.">
        <title>A cocktail of in vitro efficient phages is not a guarantee for in vivo therapeutic results against avian colibacillosis.</title>
        <authorList>
            <person name="Tsonos J."/>
            <person name="Oosterik L.H."/>
            <person name="Tuntufye H.N."/>
            <person name="Klumpp J."/>
            <person name="Butaye P."/>
            <person name="De Greve H."/>
            <person name="Hernalsteens J.P."/>
            <person name="Lavigne R."/>
            <person name="Goddeeris B.M."/>
        </authorList>
    </citation>
    <scope>NUCLEOTIDE SEQUENCE [LARGE SCALE GENOMIC DNA]</scope>
</reference>
<gene>
    <name evidence="1" type="ORF">PhAPEC2_40</name>
</gene>
<dbReference type="KEGG" id="vg:20284196"/>
<dbReference type="Proteomes" id="UP000027388">
    <property type="component" value="Segment"/>
</dbReference>
<dbReference type="GeneID" id="20284196"/>
<evidence type="ECO:0008006" key="3">
    <source>
        <dbReference type="Google" id="ProtNLM"/>
    </source>
</evidence>
<protein>
    <recommendedName>
        <fullName evidence="3">RNA polymerase binding protein</fullName>
    </recommendedName>
</protein>
<evidence type="ECO:0000313" key="1">
    <source>
        <dbReference type="EMBL" id="AHV82749.1"/>
    </source>
</evidence>